<keyword evidence="7" id="KW-1185">Reference proteome</keyword>
<feature type="domain" description="GntR C-terminal" evidence="5">
    <location>
        <begin position="127"/>
        <end position="241"/>
    </location>
</feature>
<evidence type="ECO:0000256" key="2">
    <source>
        <dbReference type="ARBA" id="ARBA00023125"/>
    </source>
</evidence>
<dbReference type="RefSeq" id="WP_304562504.1">
    <property type="nucleotide sequence ID" value="NZ_JAUQSZ010000013.1"/>
</dbReference>
<dbReference type="PANTHER" id="PTHR43537:SF5">
    <property type="entry name" value="UXU OPERON TRANSCRIPTIONAL REGULATOR"/>
    <property type="match status" value="1"/>
</dbReference>
<dbReference type="Pfam" id="PF07729">
    <property type="entry name" value="FCD"/>
    <property type="match status" value="1"/>
</dbReference>
<protein>
    <submittedName>
        <fullName evidence="6">FCD domain-containing protein</fullName>
    </submittedName>
</protein>
<evidence type="ECO:0000313" key="7">
    <source>
        <dbReference type="Proteomes" id="UP001176468"/>
    </source>
</evidence>
<evidence type="ECO:0000256" key="1">
    <source>
        <dbReference type="ARBA" id="ARBA00023015"/>
    </source>
</evidence>
<dbReference type="SUPFAM" id="SSF46785">
    <property type="entry name" value="Winged helix' DNA-binding domain"/>
    <property type="match status" value="1"/>
</dbReference>
<name>A0ABT9A2I6_9SPHN</name>
<evidence type="ECO:0000256" key="4">
    <source>
        <dbReference type="SAM" id="MobiDB-lite"/>
    </source>
</evidence>
<dbReference type="InterPro" id="IPR011711">
    <property type="entry name" value="GntR_C"/>
</dbReference>
<sequence>MTTGQISHSRATEPRMTQRKLRDQHGLGRLEPIGQTSFVVATAKALRDEILSRDDDEMFLGSEDDLIVRLGVSQPTFRQAARLLEYEELLTVKRGVGGGYFGRRPTAEAVARLAGLYLLSHGTSFPDVMRTQGALEAELIRQITLHSDPAARQRLRDFLDSHPELWSLESLPMAIRAINAFWRLAGELTGNKSLALFSLASQAYGAKSLSLSFTGDRVRQYVAGLSEMCDAMLRGDFEHAIAIRRINNEMMIQWSCEDAGSTR</sequence>
<reference evidence="6" key="1">
    <citation type="submission" date="2023-07" db="EMBL/GenBank/DDBJ databases">
        <authorList>
            <person name="Kim M.K."/>
        </authorList>
    </citation>
    <scope>NUCLEOTIDE SEQUENCE</scope>
    <source>
        <strain evidence="6">CA1-15</strain>
    </source>
</reference>
<dbReference type="PANTHER" id="PTHR43537">
    <property type="entry name" value="TRANSCRIPTIONAL REGULATOR, GNTR FAMILY"/>
    <property type="match status" value="1"/>
</dbReference>
<keyword evidence="3" id="KW-0804">Transcription</keyword>
<organism evidence="6 7">
    <name type="scientific">Sphingomonas immobilis</name>
    <dbReference type="NCBI Taxonomy" id="3063997"/>
    <lineage>
        <taxon>Bacteria</taxon>
        <taxon>Pseudomonadati</taxon>
        <taxon>Pseudomonadota</taxon>
        <taxon>Alphaproteobacteria</taxon>
        <taxon>Sphingomonadales</taxon>
        <taxon>Sphingomonadaceae</taxon>
        <taxon>Sphingomonas</taxon>
    </lineage>
</organism>
<dbReference type="SUPFAM" id="SSF48008">
    <property type="entry name" value="GntR ligand-binding domain-like"/>
    <property type="match status" value="1"/>
</dbReference>
<dbReference type="EMBL" id="JAUQSZ010000013">
    <property type="protein sequence ID" value="MDO7844043.1"/>
    <property type="molecule type" value="Genomic_DNA"/>
</dbReference>
<comment type="caution">
    <text evidence="6">The sequence shown here is derived from an EMBL/GenBank/DDBJ whole genome shotgun (WGS) entry which is preliminary data.</text>
</comment>
<dbReference type="Gene3D" id="1.20.120.530">
    <property type="entry name" value="GntR ligand-binding domain-like"/>
    <property type="match status" value="1"/>
</dbReference>
<accession>A0ABT9A2I6</accession>
<dbReference type="InterPro" id="IPR036388">
    <property type="entry name" value="WH-like_DNA-bd_sf"/>
</dbReference>
<dbReference type="Gene3D" id="1.10.10.10">
    <property type="entry name" value="Winged helix-like DNA-binding domain superfamily/Winged helix DNA-binding domain"/>
    <property type="match status" value="1"/>
</dbReference>
<proteinExistence type="predicted"/>
<dbReference type="Proteomes" id="UP001176468">
    <property type="component" value="Unassembled WGS sequence"/>
</dbReference>
<dbReference type="InterPro" id="IPR008920">
    <property type="entry name" value="TF_FadR/GntR_C"/>
</dbReference>
<keyword evidence="2" id="KW-0238">DNA-binding</keyword>
<evidence type="ECO:0000259" key="5">
    <source>
        <dbReference type="Pfam" id="PF07729"/>
    </source>
</evidence>
<keyword evidence="1" id="KW-0805">Transcription regulation</keyword>
<evidence type="ECO:0000256" key="3">
    <source>
        <dbReference type="ARBA" id="ARBA00023163"/>
    </source>
</evidence>
<dbReference type="InterPro" id="IPR036390">
    <property type="entry name" value="WH_DNA-bd_sf"/>
</dbReference>
<feature type="region of interest" description="Disordered" evidence="4">
    <location>
        <begin position="1"/>
        <end position="26"/>
    </location>
</feature>
<gene>
    <name evidence="6" type="ORF">Q5H94_17075</name>
</gene>
<evidence type="ECO:0000313" key="6">
    <source>
        <dbReference type="EMBL" id="MDO7844043.1"/>
    </source>
</evidence>